<dbReference type="EMBL" id="VICD02000160">
    <property type="protein sequence ID" value="KAB8188902.1"/>
    <property type="molecule type" value="Genomic_DNA"/>
</dbReference>
<sequence>MSPYRPATASLATALAALLGLSASTCAAAPGDASNDASLAATVDKRLRGDRTGACLAVAVIDAGDAGTFKVRRAYACADGAQEPRIGPSSAFEIGSVSKTMTAALLAGLIEAGEADLDDPLAGYLPEGSTVPDFDGQAIRLRHLVTHTSGLPALPPGVELSDPADPYAAIVPDDLLAALGRSTLAQAPGQRFEYSNFASMLMSYAVARRAGDDFEALLDTRVFEPLGMRGAYVNARPQGVREAVGHLPNGAVTSAWRFRDELSGVGGVRATLDDMVGYVRGQLGAAPEPLATALELTQQPLDTPSAQPIAMNWMLAPLDGRRVHVHEGGTGGFSSFVAFDRGRGRGVVVLSDTAMTALGGLGSLGQHLLDSRLPLGQPRRETTASPALIDALAGDWQLEGGPAMTLRRNGDALEIQATGQPAFAMGYDSAGDFYPRAFDALLSPHKGADGNYGFVWHQGGGALPARRVEASASPAPTLSVERLRDYAGEYPLQPTDLVLSVRVQGDTLLAQATGQGAFPLSPVTDDVFEAAAYGIEIRFQRDDAGAVIGLSLLQGGQSLRGERR</sequence>
<dbReference type="PANTHER" id="PTHR46825:SF9">
    <property type="entry name" value="BETA-LACTAMASE-RELATED DOMAIN-CONTAINING PROTEIN"/>
    <property type="match status" value="1"/>
</dbReference>
<dbReference type="PROSITE" id="PS00336">
    <property type="entry name" value="BETA_LACTAMASE_C"/>
    <property type="match status" value="1"/>
</dbReference>
<dbReference type="Pfam" id="PF00144">
    <property type="entry name" value="Beta-lactamase"/>
    <property type="match status" value="1"/>
</dbReference>
<dbReference type="AlphaFoldDB" id="A0A508B1B0"/>
<dbReference type="GO" id="GO:0046677">
    <property type="term" value="P:response to antibiotic"/>
    <property type="evidence" value="ECO:0007669"/>
    <property type="project" value="UniProtKB-UniRule"/>
</dbReference>
<feature type="domain" description="Beta-lactamase-related" evidence="7">
    <location>
        <begin position="55"/>
        <end position="353"/>
    </location>
</feature>
<protein>
    <recommendedName>
        <fullName evidence="3 6">Beta-lactamase</fullName>
        <ecNumber evidence="3 6">3.5.2.6</ecNumber>
    </recommendedName>
</protein>
<dbReference type="EC" id="3.5.2.6" evidence="3 6"/>
<accession>A0A508B1B0</accession>
<reference evidence="9 10" key="1">
    <citation type="submission" date="2019-10" db="EMBL/GenBank/DDBJ databases">
        <title>Lysobacter alkalisoli sp. nov., isolated from saline-alkaline soil.</title>
        <authorList>
            <person name="Sun J.-Q."/>
        </authorList>
    </citation>
    <scope>NUCLEOTIDE SEQUENCE [LARGE SCALE GENOMIC DNA]</scope>
    <source>
        <strain evidence="9 10">KCTC 42381</strain>
    </source>
</reference>
<dbReference type="RefSeq" id="WP_141482235.1">
    <property type="nucleotide sequence ID" value="NZ_VICD02000160.1"/>
</dbReference>
<evidence type="ECO:0000313" key="9">
    <source>
        <dbReference type="EMBL" id="KAB8188902.1"/>
    </source>
</evidence>
<evidence type="ECO:0000259" key="8">
    <source>
        <dbReference type="Pfam" id="PF11954"/>
    </source>
</evidence>
<organism evidence="9 10">
    <name type="scientific">Marilutibacter maris</name>
    <dbReference type="NCBI Taxonomy" id="1605891"/>
    <lineage>
        <taxon>Bacteria</taxon>
        <taxon>Pseudomonadati</taxon>
        <taxon>Pseudomonadota</taxon>
        <taxon>Gammaproteobacteria</taxon>
        <taxon>Lysobacterales</taxon>
        <taxon>Lysobacteraceae</taxon>
        <taxon>Marilutibacter</taxon>
    </lineage>
</organism>
<feature type="domain" description="Peptidase S12 Pab87-related C-terminal" evidence="8">
    <location>
        <begin position="474"/>
        <end position="553"/>
    </location>
</feature>
<evidence type="ECO:0000256" key="2">
    <source>
        <dbReference type="ARBA" id="ARBA00007840"/>
    </source>
</evidence>
<dbReference type="InterPro" id="IPR050491">
    <property type="entry name" value="AmpC-like"/>
</dbReference>
<dbReference type="InterPro" id="IPR001586">
    <property type="entry name" value="Beta-lactam_class-C_AS"/>
</dbReference>
<evidence type="ECO:0000259" key="7">
    <source>
        <dbReference type="Pfam" id="PF00144"/>
    </source>
</evidence>
<evidence type="ECO:0000256" key="3">
    <source>
        <dbReference type="ARBA" id="ARBA00012865"/>
    </source>
</evidence>
<keyword evidence="4 6" id="KW-0378">Hydrolase</keyword>
<dbReference type="Proteomes" id="UP000320431">
    <property type="component" value="Unassembled WGS sequence"/>
</dbReference>
<comment type="catalytic activity">
    <reaction evidence="1 6">
        <text>a beta-lactam + H2O = a substituted beta-amino acid</text>
        <dbReference type="Rhea" id="RHEA:20401"/>
        <dbReference type="ChEBI" id="CHEBI:15377"/>
        <dbReference type="ChEBI" id="CHEBI:35627"/>
        <dbReference type="ChEBI" id="CHEBI:140347"/>
        <dbReference type="EC" id="3.5.2.6"/>
    </reaction>
</comment>
<keyword evidence="5 6" id="KW-0046">Antibiotic resistance</keyword>
<dbReference type="PANTHER" id="PTHR46825">
    <property type="entry name" value="D-ALANYL-D-ALANINE-CARBOXYPEPTIDASE/ENDOPEPTIDASE AMPH"/>
    <property type="match status" value="1"/>
</dbReference>
<comment type="caution">
    <text evidence="9">The sequence shown here is derived from an EMBL/GenBank/DDBJ whole genome shotgun (WGS) entry which is preliminary data.</text>
</comment>
<dbReference type="GO" id="GO:0008800">
    <property type="term" value="F:beta-lactamase activity"/>
    <property type="evidence" value="ECO:0007669"/>
    <property type="project" value="UniProtKB-UniRule"/>
</dbReference>
<dbReference type="InterPro" id="IPR021860">
    <property type="entry name" value="Peptidase_S12_Pab87-rel_C"/>
</dbReference>
<dbReference type="InterPro" id="IPR012338">
    <property type="entry name" value="Beta-lactam/transpept-like"/>
</dbReference>
<dbReference type="GO" id="GO:0017001">
    <property type="term" value="P:antibiotic catabolic process"/>
    <property type="evidence" value="ECO:0007669"/>
    <property type="project" value="InterPro"/>
</dbReference>
<proteinExistence type="inferred from homology"/>
<gene>
    <name evidence="9" type="ORF">FKV24_009720</name>
</gene>
<dbReference type="Pfam" id="PF11954">
    <property type="entry name" value="DUF3471"/>
    <property type="match status" value="1"/>
</dbReference>
<dbReference type="GO" id="GO:0030288">
    <property type="term" value="C:outer membrane-bounded periplasmic space"/>
    <property type="evidence" value="ECO:0007669"/>
    <property type="project" value="InterPro"/>
</dbReference>
<dbReference type="SUPFAM" id="SSF56601">
    <property type="entry name" value="beta-lactamase/transpeptidase-like"/>
    <property type="match status" value="1"/>
</dbReference>
<dbReference type="InterPro" id="IPR001466">
    <property type="entry name" value="Beta-lactam-related"/>
</dbReference>
<name>A0A508B1B0_9GAMM</name>
<evidence type="ECO:0000256" key="5">
    <source>
        <dbReference type="ARBA" id="ARBA00023251"/>
    </source>
</evidence>
<evidence type="ECO:0000313" key="10">
    <source>
        <dbReference type="Proteomes" id="UP000320431"/>
    </source>
</evidence>
<evidence type="ECO:0000256" key="6">
    <source>
        <dbReference type="RuleBase" id="RU361140"/>
    </source>
</evidence>
<evidence type="ECO:0000256" key="1">
    <source>
        <dbReference type="ARBA" id="ARBA00001526"/>
    </source>
</evidence>
<dbReference type="Gene3D" id="3.40.710.10">
    <property type="entry name" value="DD-peptidase/beta-lactamase superfamily"/>
    <property type="match status" value="1"/>
</dbReference>
<comment type="similarity">
    <text evidence="2 6">Belongs to the class-C beta-lactamase family.</text>
</comment>
<evidence type="ECO:0000256" key="4">
    <source>
        <dbReference type="ARBA" id="ARBA00022801"/>
    </source>
</evidence>